<keyword evidence="1" id="KW-1185">Reference proteome</keyword>
<dbReference type="GeneID" id="107936405"/>
<dbReference type="PANTHER" id="PTHR33601">
    <property type="entry name" value="PROTEIN LITTLE ZIPPER 4"/>
    <property type="match status" value="1"/>
</dbReference>
<dbReference type="AlphaFoldDB" id="A0A1U8MCN9"/>
<accession>A0A1U8MCN9</accession>
<reference evidence="2" key="2">
    <citation type="submission" date="2025-08" db="UniProtKB">
        <authorList>
            <consortium name="RefSeq"/>
        </authorList>
    </citation>
    <scope>IDENTIFICATION</scope>
</reference>
<gene>
    <name evidence="2" type="primary">LOC107936405</name>
</gene>
<sequence>MATSQPTIEIYSPDYIYSTLYPSSSQFPPPSLHFQLYTYLNKMCKNMDWSPYPSHPTIASSKRRHRLKHSKVQVYRLSRKRWEENMKKDMDLMNLKLYLENQSIIEENEKLRKKASLLHQENLALMSEYQKKFPHLDRFSTTLLLLLQQKH</sequence>
<evidence type="ECO:0000313" key="2">
    <source>
        <dbReference type="RefSeq" id="XP_016724617.1"/>
    </source>
</evidence>
<evidence type="ECO:0000313" key="1">
    <source>
        <dbReference type="Proteomes" id="UP000818029"/>
    </source>
</evidence>
<dbReference type="SMR" id="A0A1U8MCN9"/>
<dbReference type="STRING" id="3635.A0A1U8MCN9"/>
<dbReference type="PANTHER" id="PTHR33601:SF21">
    <property type="entry name" value="PROTEIN LITTLE ZIPPER 1-LIKE"/>
    <property type="match status" value="1"/>
</dbReference>
<name>A0A1U8MCN9_GOSHI</name>
<dbReference type="Proteomes" id="UP000818029">
    <property type="component" value="Chromosome A12"/>
</dbReference>
<dbReference type="PaxDb" id="3635-A0A1U8MCN9"/>
<organism evidence="1 2">
    <name type="scientific">Gossypium hirsutum</name>
    <name type="common">Upland cotton</name>
    <name type="synonym">Gossypium mexicanum</name>
    <dbReference type="NCBI Taxonomy" id="3635"/>
    <lineage>
        <taxon>Eukaryota</taxon>
        <taxon>Viridiplantae</taxon>
        <taxon>Streptophyta</taxon>
        <taxon>Embryophyta</taxon>
        <taxon>Tracheophyta</taxon>
        <taxon>Spermatophyta</taxon>
        <taxon>Magnoliopsida</taxon>
        <taxon>eudicotyledons</taxon>
        <taxon>Gunneridae</taxon>
        <taxon>Pentapetalae</taxon>
        <taxon>rosids</taxon>
        <taxon>malvids</taxon>
        <taxon>Malvales</taxon>
        <taxon>Malvaceae</taxon>
        <taxon>Malvoideae</taxon>
        <taxon>Gossypium</taxon>
    </lineage>
</organism>
<dbReference type="KEGG" id="ghi:107936405"/>
<reference evidence="1" key="1">
    <citation type="journal article" date="2020" name="Nat. Genet.">
        <title>Genomic diversifications of five Gossypium allopolyploid species and their impact on cotton improvement.</title>
        <authorList>
            <person name="Chen Z.J."/>
            <person name="Sreedasyam A."/>
            <person name="Ando A."/>
            <person name="Song Q."/>
            <person name="De Santiago L.M."/>
            <person name="Hulse-Kemp A.M."/>
            <person name="Ding M."/>
            <person name="Ye W."/>
            <person name="Kirkbride R.C."/>
            <person name="Jenkins J."/>
            <person name="Plott C."/>
            <person name="Lovell J."/>
            <person name="Lin Y.M."/>
            <person name="Vaughn R."/>
            <person name="Liu B."/>
            <person name="Simpson S."/>
            <person name="Scheffler B.E."/>
            <person name="Wen L."/>
            <person name="Saski C.A."/>
            <person name="Grover C.E."/>
            <person name="Hu G."/>
            <person name="Conover J.L."/>
            <person name="Carlson J.W."/>
            <person name="Shu S."/>
            <person name="Boston L.B."/>
            <person name="Williams M."/>
            <person name="Peterson D.G."/>
            <person name="McGee K."/>
            <person name="Jones D.C."/>
            <person name="Wendel J.F."/>
            <person name="Stelly D.M."/>
            <person name="Grimwood J."/>
            <person name="Schmutz J."/>
        </authorList>
    </citation>
    <scope>NUCLEOTIDE SEQUENCE [LARGE SCALE GENOMIC DNA]</scope>
    <source>
        <strain evidence="1">cv. TM-1</strain>
    </source>
</reference>
<dbReference type="RefSeq" id="XP_016724617.1">
    <property type="nucleotide sequence ID" value="XM_016869128.2"/>
</dbReference>
<dbReference type="InterPro" id="IPR039312">
    <property type="entry name" value="ZPR"/>
</dbReference>
<protein>
    <submittedName>
        <fullName evidence="2">Protein LITTLE ZIPPER 2</fullName>
    </submittedName>
</protein>
<proteinExistence type="predicted"/>